<dbReference type="InterPro" id="IPR029057">
    <property type="entry name" value="PRTase-like"/>
</dbReference>
<proteinExistence type="predicted"/>
<dbReference type="EMBL" id="BK059105">
    <property type="protein sequence ID" value="DAE30647.1"/>
    <property type="molecule type" value="Genomic_DNA"/>
</dbReference>
<dbReference type="Gene3D" id="3.40.50.2020">
    <property type="match status" value="2"/>
</dbReference>
<protein>
    <submittedName>
        <fullName evidence="1">Ribose-phosphate pyrophosphokinase</fullName>
    </submittedName>
</protein>
<organism evidence="1">
    <name type="scientific">virus sp. ctML55</name>
    <dbReference type="NCBI Taxonomy" id="2827627"/>
    <lineage>
        <taxon>Viruses</taxon>
    </lineage>
</organism>
<evidence type="ECO:0000313" key="1">
    <source>
        <dbReference type="EMBL" id="DAE30647.1"/>
    </source>
</evidence>
<dbReference type="SUPFAM" id="SSF53271">
    <property type="entry name" value="PRTase-like"/>
    <property type="match status" value="2"/>
</dbReference>
<dbReference type="SMART" id="SM01400">
    <property type="entry name" value="Pribosyltran_N"/>
    <property type="match status" value="1"/>
</dbReference>
<name>A0A8S5RGZ5_9VIRU</name>
<reference evidence="1" key="1">
    <citation type="journal article" date="2021" name="Proc. Natl. Acad. Sci. U.S.A.">
        <title>A Catalog of Tens of Thousands of Viruses from Human Metagenomes Reveals Hidden Associations with Chronic Diseases.</title>
        <authorList>
            <person name="Tisza M.J."/>
            <person name="Buck C.B."/>
        </authorList>
    </citation>
    <scope>NUCLEOTIDE SEQUENCE</scope>
    <source>
        <strain evidence="1">CtML55</strain>
    </source>
</reference>
<accession>A0A8S5RGZ5</accession>
<sequence>MKLNLINKEISEIKYDVTRFPDGEPQFFLTEELNRKESIDVICRISNTEDLFLLVQVGDILDRQEVEWDLHITYLMSMRMDRVMSFNRPFSLKVVCNMLNSLGYRNIYVLEAHSSRTFHLLGDRCLPWEFGHHSWIPAQSNIVFPDHGAKDRYGSNYSHYGYLVFKKERNLETGRIESFEIEESKNCYYSTFVFIDDLCDAGGTFLGELKVLKERYPNSKFIIIVCHAVNDKGLINMCNNFDQVIVSNSHRDINYRPSNENLTVIDVCK</sequence>